<dbReference type="InterPro" id="IPR001650">
    <property type="entry name" value="Helicase_C-like"/>
</dbReference>
<evidence type="ECO:0000313" key="10">
    <source>
        <dbReference type="Proteomes" id="UP000520156"/>
    </source>
</evidence>
<dbReference type="SMART" id="SM00487">
    <property type="entry name" value="DEXDc"/>
    <property type="match status" value="1"/>
</dbReference>
<evidence type="ECO:0000256" key="4">
    <source>
        <dbReference type="ARBA" id="ARBA00022806"/>
    </source>
</evidence>
<evidence type="ECO:0000256" key="3">
    <source>
        <dbReference type="ARBA" id="ARBA00022801"/>
    </source>
</evidence>
<dbReference type="InterPro" id="IPR010225">
    <property type="entry name" value="HrpB"/>
</dbReference>
<gene>
    <name evidence="9" type="primary">hrpB</name>
    <name evidence="9" type="ORF">H7F49_02870</name>
</gene>
<dbReference type="PROSITE" id="PS51192">
    <property type="entry name" value="HELICASE_ATP_BIND_1"/>
    <property type="match status" value="1"/>
</dbReference>
<keyword evidence="10" id="KW-1185">Reference proteome</keyword>
<comment type="caution">
    <text evidence="9">The sequence shown here is derived from an EMBL/GenBank/DDBJ whole genome shotgun (WGS) entry which is preliminary data.</text>
</comment>
<dbReference type="GO" id="GO:0016787">
    <property type="term" value="F:hydrolase activity"/>
    <property type="evidence" value="ECO:0007669"/>
    <property type="project" value="UniProtKB-KW"/>
</dbReference>
<dbReference type="Gene3D" id="3.40.50.300">
    <property type="entry name" value="P-loop containing nucleotide triphosphate hydrolases"/>
    <property type="match status" value="2"/>
</dbReference>
<dbReference type="PIRSF" id="PIRSF005496">
    <property type="entry name" value="ATP_hel_hrpB"/>
    <property type="match status" value="1"/>
</dbReference>
<dbReference type="CDD" id="cd18791">
    <property type="entry name" value="SF2_C_RHA"/>
    <property type="match status" value="1"/>
</dbReference>
<evidence type="ECO:0000259" key="7">
    <source>
        <dbReference type="PROSITE" id="PS51192"/>
    </source>
</evidence>
<dbReference type="Pfam" id="PF00271">
    <property type="entry name" value="Helicase_C"/>
    <property type="match status" value="1"/>
</dbReference>
<dbReference type="InterPro" id="IPR011545">
    <property type="entry name" value="DEAD/DEAH_box_helicase_dom"/>
</dbReference>
<dbReference type="SMART" id="SM00847">
    <property type="entry name" value="HA2"/>
    <property type="match status" value="1"/>
</dbReference>
<dbReference type="InterPro" id="IPR014001">
    <property type="entry name" value="Helicase_ATP-bd"/>
</dbReference>
<dbReference type="Pfam" id="PF04408">
    <property type="entry name" value="WHD_HA2"/>
    <property type="match status" value="1"/>
</dbReference>
<dbReference type="EMBL" id="JACLAU010000002">
    <property type="protein sequence ID" value="MBC2650637.1"/>
    <property type="molecule type" value="Genomic_DNA"/>
</dbReference>
<dbReference type="PROSITE" id="PS00690">
    <property type="entry name" value="DEAH_ATP_HELICASE"/>
    <property type="match status" value="1"/>
</dbReference>
<keyword evidence="4 9" id="KW-0347">Helicase</keyword>
<dbReference type="SMART" id="SM00490">
    <property type="entry name" value="HELICc"/>
    <property type="match status" value="1"/>
</dbReference>
<protein>
    <recommendedName>
        <fullName evidence="1">RNA helicase</fullName>
        <ecNumber evidence="1">3.6.4.13</ecNumber>
    </recommendedName>
</protein>
<organism evidence="9 10">
    <name type="scientific">Novosphingobium aerophilum</name>
    <dbReference type="NCBI Taxonomy" id="2839843"/>
    <lineage>
        <taxon>Bacteria</taxon>
        <taxon>Pseudomonadati</taxon>
        <taxon>Pseudomonadota</taxon>
        <taxon>Alphaproteobacteria</taxon>
        <taxon>Sphingomonadales</taxon>
        <taxon>Sphingomonadaceae</taxon>
        <taxon>Novosphingobium</taxon>
    </lineage>
</organism>
<dbReference type="Pfam" id="PF08482">
    <property type="entry name" value="HrpB_C"/>
    <property type="match status" value="1"/>
</dbReference>
<dbReference type="SUPFAM" id="SSF52540">
    <property type="entry name" value="P-loop containing nucleoside triphosphate hydrolases"/>
    <property type="match status" value="2"/>
</dbReference>
<proteinExistence type="predicted"/>
<dbReference type="RefSeq" id="WP_185682057.1">
    <property type="nucleotide sequence ID" value="NZ_JACLAU010000002.1"/>
</dbReference>
<evidence type="ECO:0000256" key="1">
    <source>
        <dbReference type="ARBA" id="ARBA00012552"/>
    </source>
</evidence>
<reference evidence="9 10" key="1">
    <citation type="submission" date="2020-08" db="EMBL/GenBank/DDBJ databases">
        <title>The genome sequence of Novosphingobium flavum 4Y4.</title>
        <authorList>
            <person name="Liu Y."/>
        </authorList>
    </citation>
    <scope>NUCLEOTIDE SEQUENCE [LARGE SCALE GENOMIC DNA]</scope>
    <source>
        <strain evidence="9 10">4Y4</strain>
    </source>
</reference>
<dbReference type="Gene3D" id="1.20.120.1080">
    <property type="match status" value="1"/>
</dbReference>
<dbReference type="EC" id="3.6.4.13" evidence="1"/>
<dbReference type="NCBIfam" id="TIGR01970">
    <property type="entry name" value="DEAH_box_HrpB"/>
    <property type="match status" value="1"/>
</dbReference>
<dbReference type="CDD" id="cd17990">
    <property type="entry name" value="DEXHc_HrpB"/>
    <property type="match status" value="1"/>
</dbReference>
<dbReference type="GO" id="GO:0005524">
    <property type="term" value="F:ATP binding"/>
    <property type="evidence" value="ECO:0007669"/>
    <property type="project" value="UniProtKB-KW"/>
</dbReference>
<evidence type="ECO:0000259" key="8">
    <source>
        <dbReference type="PROSITE" id="PS51194"/>
    </source>
</evidence>
<dbReference type="InterPro" id="IPR007502">
    <property type="entry name" value="Helicase-assoc_dom"/>
</dbReference>
<keyword evidence="5" id="KW-0067">ATP-binding</keyword>
<dbReference type="InterPro" id="IPR013689">
    <property type="entry name" value="RNA_helicase_ATP-dep_HrpB_C"/>
</dbReference>
<dbReference type="PROSITE" id="PS51194">
    <property type="entry name" value="HELICASE_CTER"/>
    <property type="match status" value="1"/>
</dbReference>
<feature type="domain" description="Helicase C-terminal" evidence="8">
    <location>
        <begin position="201"/>
        <end position="368"/>
    </location>
</feature>
<dbReference type="InterPro" id="IPR027417">
    <property type="entry name" value="P-loop_NTPase"/>
</dbReference>
<evidence type="ECO:0000256" key="6">
    <source>
        <dbReference type="SAM" id="MobiDB-lite"/>
    </source>
</evidence>
<keyword evidence="2" id="KW-0547">Nucleotide-binding</keyword>
<name>A0A7X1F585_9SPHN</name>
<accession>A0A7X1F585</accession>
<dbReference type="AlphaFoldDB" id="A0A7X1F585"/>
<dbReference type="PANTHER" id="PTHR43519:SF1">
    <property type="entry name" value="ATP-DEPENDENT RNA HELICASE HRPB"/>
    <property type="match status" value="1"/>
</dbReference>
<dbReference type="Pfam" id="PF00270">
    <property type="entry name" value="DEAD"/>
    <property type="match status" value="1"/>
</dbReference>
<dbReference type="PANTHER" id="PTHR43519">
    <property type="entry name" value="ATP-DEPENDENT RNA HELICASE HRPB"/>
    <property type="match status" value="1"/>
</dbReference>
<dbReference type="InterPro" id="IPR049614">
    <property type="entry name" value="HrpB_DEXH"/>
</dbReference>
<dbReference type="InterPro" id="IPR048333">
    <property type="entry name" value="HA2_WH"/>
</dbReference>
<dbReference type="GO" id="GO:0003724">
    <property type="term" value="F:RNA helicase activity"/>
    <property type="evidence" value="ECO:0007669"/>
    <property type="project" value="UniProtKB-EC"/>
</dbReference>
<evidence type="ECO:0000256" key="5">
    <source>
        <dbReference type="ARBA" id="ARBA00022840"/>
    </source>
</evidence>
<evidence type="ECO:0000313" key="9">
    <source>
        <dbReference type="EMBL" id="MBC2650637.1"/>
    </source>
</evidence>
<dbReference type="GO" id="GO:0003676">
    <property type="term" value="F:nucleic acid binding"/>
    <property type="evidence" value="ECO:0007669"/>
    <property type="project" value="InterPro"/>
</dbReference>
<feature type="domain" description="Helicase ATP-binding" evidence="7">
    <location>
        <begin position="14"/>
        <end position="177"/>
    </location>
</feature>
<dbReference type="Proteomes" id="UP000520156">
    <property type="component" value="Unassembled WGS sequence"/>
</dbReference>
<sequence>MSDLPIHAVLPDLLAAMRAGPKAVLIAPPGAGKTTAVAPALLDQPWCSGSVIVLSPRRVAARAAAERMAELLGEQAGDTIGYLTRLDSKRSARTRVLVMTEAIFVSTIQRDPELAGVSAVLFDEAHERHLDSDLGLALALESAAVLREDLRILVMSATLDGARFAALLGEGTPVIESAGKAWPLDIRWLGARPELRLDEAMTAAILTAWREEPGDLLAFLPGVGEIERTRERLAERLPAALVLPLHGQCDPAAQRAAIRRDPQGRRRIVLATAIAETSLTLDGVSVVVDAGLSRRAEFDKAAGVTRLVTHTASQAAAAQRAGRAARQGPGVAYRLWAEAAHAGRAPFDPPEMLVSDLAPLALTLAQWGAGDPAALPWLDAPPAAAMAAAHDLLRQLDALDGEGRITPHGKAMAGLPLEPRLAHMVLSAVEGGAEDDAAMLALLLQERGLGGRSDDLHGRFDSLARDRSGRAESSRRLAERWAKAARGLRQAQPERVLIGKELINPARPEPVAGHPSRQPNSPPPLGILLAAGFPDLLARRRDPSGEQWLTAGGRGLRLDPASPLIRAEWLAVGEAQGEAKGARITAAIALAEAEVQRWLGNRIDRRTTLRWVAEERRVEALLEQRLGAIVLARVPDPRPDPAAVARFLAARVAEEGLGLLPLSGASAALLTRAAFAGLEALSDAALRDAVADWLVPLLGRRLDDLDPGRLHEALLARLDYAERQTLDRLAPAQFRSPAGTSHAIDYADPGGPAVEVRVQALFGLDRHPTFGQPPQPLLLKLTDPGGKPLQTTRDLPGFWRGSWKDVVKDMKGRYPKHRWPEAPWEEDPSLKTKNAFAREKGR</sequence>
<evidence type="ECO:0000256" key="2">
    <source>
        <dbReference type="ARBA" id="ARBA00022741"/>
    </source>
</evidence>
<feature type="region of interest" description="Disordered" evidence="6">
    <location>
        <begin position="815"/>
        <end position="842"/>
    </location>
</feature>
<keyword evidence="3" id="KW-0378">Hydrolase</keyword>
<dbReference type="InterPro" id="IPR002464">
    <property type="entry name" value="DNA/RNA_helicase_DEAH_CS"/>
</dbReference>